<organism evidence="2 3">
    <name type="scientific">Elysia crispata</name>
    <name type="common">lettuce slug</name>
    <dbReference type="NCBI Taxonomy" id="231223"/>
    <lineage>
        <taxon>Eukaryota</taxon>
        <taxon>Metazoa</taxon>
        <taxon>Spiralia</taxon>
        <taxon>Lophotrochozoa</taxon>
        <taxon>Mollusca</taxon>
        <taxon>Gastropoda</taxon>
        <taxon>Heterobranchia</taxon>
        <taxon>Euthyneura</taxon>
        <taxon>Panpulmonata</taxon>
        <taxon>Sacoglossa</taxon>
        <taxon>Placobranchoidea</taxon>
        <taxon>Plakobranchidae</taxon>
        <taxon>Elysia</taxon>
    </lineage>
</organism>
<feature type="region of interest" description="Disordered" evidence="1">
    <location>
        <begin position="126"/>
        <end position="291"/>
    </location>
</feature>
<dbReference type="EMBL" id="JAWDGP010007737">
    <property type="protein sequence ID" value="KAK3706879.1"/>
    <property type="molecule type" value="Genomic_DNA"/>
</dbReference>
<reference evidence="2" key="1">
    <citation type="journal article" date="2023" name="G3 (Bethesda)">
        <title>A reference genome for the long-term kleptoplast-retaining sea slug Elysia crispata morphotype clarki.</title>
        <authorList>
            <person name="Eastman K.E."/>
            <person name="Pendleton A.L."/>
            <person name="Shaikh M.A."/>
            <person name="Suttiyut T."/>
            <person name="Ogas R."/>
            <person name="Tomko P."/>
            <person name="Gavelis G."/>
            <person name="Widhalm J.R."/>
            <person name="Wisecaver J.H."/>
        </authorList>
    </citation>
    <scope>NUCLEOTIDE SEQUENCE</scope>
    <source>
        <strain evidence="2">ECLA1</strain>
    </source>
</reference>
<dbReference type="AlphaFoldDB" id="A0AAE1CLF5"/>
<name>A0AAE1CLF5_9GAST</name>
<feature type="compositionally biased region" description="Basic and acidic residues" evidence="1">
    <location>
        <begin position="205"/>
        <end position="236"/>
    </location>
</feature>
<feature type="compositionally biased region" description="Polar residues" evidence="1">
    <location>
        <begin position="169"/>
        <end position="180"/>
    </location>
</feature>
<evidence type="ECO:0000313" key="3">
    <source>
        <dbReference type="Proteomes" id="UP001283361"/>
    </source>
</evidence>
<feature type="compositionally biased region" description="Basic and acidic residues" evidence="1">
    <location>
        <begin position="156"/>
        <end position="168"/>
    </location>
</feature>
<protein>
    <submittedName>
        <fullName evidence="2">Uncharacterized protein</fullName>
    </submittedName>
</protein>
<feature type="compositionally biased region" description="Acidic residues" evidence="1">
    <location>
        <begin position="237"/>
        <end position="246"/>
    </location>
</feature>
<evidence type="ECO:0000313" key="2">
    <source>
        <dbReference type="EMBL" id="KAK3706879.1"/>
    </source>
</evidence>
<dbReference type="PANTHER" id="PTHR10773">
    <property type="entry name" value="DNA-DIRECTED RNA POLYMERASES I, II, AND III SUBUNIT RPABC2"/>
    <property type="match status" value="1"/>
</dbReference>
<sequence>MNPLSRSMRIVRLAQQQVAIETAADMLEESYDAAGCSSQGQLEKEAETSLNDISFTELVPVTGLDNAILINEPDLEDDVDSFNCYLPNVHAKGNIFTNGNLVTNTPLLSDSDNNVPQSAEANILQPSRPDQKAIADDVSCSEGQDHHNTAPIAIDDDQHPSHSKDKDNTANILQPSQPDQQAIADDVGCSEDKDHHNTAPIVIDDDQHPGHSKDQDKDNTAPGVIEKDKHQGHSEEQDHDNDEDDSVPTTSTSNEAEQTQKGSSKKRKADPKTWKKNINAQKRSRGQAYMGRKYETDSAKFVIVEKPGKVLGERCHCKTSGVKCSEVTDETRAKIHKEVWCMSWPQREILVKSLVHKCNVGRHRVQQSESGRQNTLKYNLNIGSGLVPVCKKMFLSTTGITQHFIRTNVCDTKESGPEEHQPKPSASSSNRTAIKEFLASLATMPAHYCRKSSSKKYIERSFNSKMEVYQEYKNWSKGRQLPIASRQVFVDEFDAGNFAIFRPRKDQCDLCVSYAKENVSEATYTLHRLRKDMAQKAKEDDKKRASESGDGCILFKLVHDEDWKELIVRGNSTSIKHQPKPLFSSQRQIAAAKFKHLQELKLVIPKDIHGFYDSLPHE</sequence>
<dbReference type="PANTHER" id="PTHR10773:SF19">
    <property type="match status" value="1"/>
</dbReference>
<evidence type="ECO:0000256" key="1">
    <source>
        <dbReference type="SAM" id="MobiDB-lite"/>
    </source>
</evidence>
<gene>
    <name evidence="2" type="ORF">RRG08_043161</name>
</gene>
<feature type="compositionally biased region" description="Polar residues" evidence="1">
    <location>
        <begin position="247"/>
        <end position="262"/>
    </location>
</feature>
<dbReference type="Proteomes" id="UP001283361">
    <property type="component" value="Unassembled WGS sequence"/>
</dbReference>
<comment type="caution">
    <text evidence="2">The sequence shown here is derived from an EMBL/GenBank/DDBJ whole genome shotgun (WGS) entry which is preliminary data.</text>
</comment>
<accession>A0AAE1CLF5</accession>
<proteinExistence type="predicted"/>
<keyword evidence="3" id="KW-1185">Reference proteome</keyword>